<evidence type="ECO:0000313" key="1">
    <source>
        <dbReference type="EMBL" id="KXJ88021.1"/>
    </source>
</evidence>
<gene>
    <name evidence="1" type="ORF">Micbo1qcDRAFT_20510</name>
</gene>
<proteinExistence type="predicted"/>
<evidence type="ECO:0000313" key="2">
    <source>
        <dbReference type="Proteomes" id="UP000070501"/>
    </source>
</evidence>
<reference evidence="2" key="1">
    <citation type="submission" date="2016-02" db="EMBL/GenBank/DDBJ databases">
        <title>Draft genome sequence of Microdochium bolleyi, a fungal endophyte of beachgrass.</title>
        <authorList>
            <consortium name="DOE Joint Genome Institute"/>
            <person name="David A.S."/>
            <person name="May G."/>
            <person name="Haridas S."/>
            <person name="Lim J."/>
            <person name="Wang M."/>
            <person name="Labutti K."/>
            <person name="Lipzen A."/>
            <person name="Barry K."/>
            <person name="Grigoriev I.V."/>
        </authorList>
    </citation>
    <scope>NUCLEOTIDE SEQUENCE [LARGE SCALE GENOMIC DNA]</scope>
    <source>
        <strain evidence="2">J235TASD1</strain>
    </source>
</reference>
<protein>
    <submittedName>
        <fullName evidence="1">Uncharacterized protein</fullName>
    </submittedName>
</protein>
<dbReference type="InParanoid" id="A0A136ISW7"/>
<dbReference type="Proteomes" id="UP000070501">
    <property type="component" value="Unassembled WGS sequence"/>
</dbReference>
<sequence length="106" mass="11596">MWSRCSRARPAFLNFPLSSSGNSSSTPSRPNRAVVRHVLMGISPSDIQSPSKTSNESGPLDCYRVIAMGLRSLSWVQLRFCINQDHGVTPHAADVGQDSWNILGIL</sequence>
<keyword evidence="2" id="KW-1185">Reference proteome</keyword>
<name>A0A136ISW7_9PEZI</name>
<organism evidence="1 2">
    <name type="scientific">Microdochium bolleyi</name>
    <dbReference type="NCBI Taxonomy" id="196109"/>
    <lineage>
        <taxon>Eukaryota</taxon>
        <taxon>Fungi</taxon>
        <taxon>Dikarya</taxon>
        <taxon>Ascomycota</taxon>
        <taxon>Pezizomycotina</taxon>
        <taxon>Sordariomycetes</taxon>
        <taxon>Xylariomycetidae</taxon>
        <taxon>Xylariales</taxon>
        <taxon>Microdochiaceae</taxon>
        <taxon>Microdochium</taxon>
    </lineage>
</organism>
<dbReference type="AlphaFoldDB" id="A0A136ISW7"/>
<dbReference type="EMBL" id="KQ964260">
    <property type="protein sequence ID" value="KXJ88021.1"/>
    <property type="molecule type" value="Genomic_DNA"/>
</dbReference>
<accession>A0A136ISW7</accession>